<name>A0ABW2N142_9ACTN</name>
<proteinExistence type="predicted"/>
<dbReference type="EMBL" id="JBHTCH010000004">
    <property type="protein sequence ID" value="MFC7359600.1"/>
    <property type="molecule type" value="Genomic_DNA"/>
</dbReference>
<dbReference type="InterPro" id="IPR008492">
    <property type="entry name" value="Rv2714-like"/>
</dbReference>
<dbReference type="Gene3D" id="3.40.50.10900">
    <property type="entry name" value="PAC-like subunit"/>
    <property type="match status" value="1"/>
</dbReference>
<gene>
    <name evidence="2" type="ORF">ACFQO6_04905</name>
</gene>
<dbReference type="RefSeq" id="WP_255889707.1">
    <property type="nucleotide sequence ID" value="NZ_JAFMZM010000002.1"/>
</dbReference>
<comment type="caution">
    <text evidence="2">The sequence shown here is derived from an EMBL/GenBank/DDBJ whole genome shotgun (WGS) entry which is preliminary data.</text>
</comment>
<sequence length="316" mass="34458">MAERLVHIVDDAEVLADAGDLTLVCVLTGFLDAGKSAELAADHLAQLSEGKVVATFDVDSLHDYRARRPPMSFVRDHYADYEAPRLVVRALRDTGGTPFLLLSGPEPDIRWEAFARSVREVVEHFGVARVVSLGAVPMAVPHTRPIAITPHANRPELVPGESPWQGELRIPASAQALVELRLGEWGLDALGYVAHIPHYLAQMEYPQAALALLEHLEIGGRLTIDLGELRESAQITETEVDRYLSSHDEVGEVVRGLEQQYDSFREAESAGTSLLAGDGPLPTGEEIGNAFEAFLADLDDQSKENGDDTGPGWEDR</sequence>
<evidence type="ECO:0000313" key="2">
    <source>
        <dbReference type="EMBL" id="MFC7359600.1"/>
    </source>
</evidence>
<keyword evidence="3" id="KW-1185">Reference proteome</keyword>
<dbReference type="PIRSF" id="PIRSF028754">
    <property type="entry name" value="UCP028754"/>
    <property type="match status" value="1"/>
</dbReference>
<dbReference type="InterPro" id="IPR038389">
    <property type="entry name" value="PSMG2_sf"/>
</dbReference>
<dbReference type="SUPFAM" id="SSF159659">
    <property type="entry name" value="Cgl1923-like"/>
    <property type="match status" value="1"/>
</dbReference>
<protein>
    <submittedName>
        <fullName evidence="2">PAC2 family protein</fullName>
    </submittedName>
</protein>
<feature type="region of interest" description="Disordered" evidence="1">
    <location>
        <begin position="297"/>
        <end position="316"/>
    </location>
</feature>
<dbReference type="Pfam" id="PF09754">
    <property type="entry name" value="PAC2"/>
    <property type="match status" value="1"/>
</dbReference>
<evidence type="ECO:0000256" key="1">
    <source>
        <dbReference type="SAM" id="MobiDB-lite"/>
    </source>
</evidence>
<accession>A0ABW2N142</accession>
<organism evidence="2 3">
    <name type="scientific">Nocardioides astragali</name>
    <dbReference type="NCBI Taxonomy" id="1776736"/>
    <lineage>
        <taxon>Bacteria</taxon>
        <taxon>Bacillati</taxon>
        <taxon>Actinomycetota</taxon>
        <taxon>Actinomycetes</taxon>
        <taxon>Propionibacteriales</taxon>
        <taxon>Nocardioidaceae</taxon>
        <taxon>Nocardioides</taxon>
    </lineage>
</organism>
<dbReference type="Proteomes" id="UP001596524">
    <property type="component" value="Unassembled WGS sequence"/>
</dbReference>
<dbReference type="InterPro" id="IPR019151">
    <property type="entry name" value="Proteasome_assmbl_chaperone_2"/>
</dbReference>
<reference evidence="3" key="1">
    <citation type="journal article" date="2019" name="Int. J. Syst. Evol. Microbiol.">
        <title>The Global Catalogue of Microorganisms (GCM) 10K type strain sequencing project: providing services to taxonomists for standard genome sequencing and annotation.</title>
        <authorList>
            <consortium name="The Broad Institute Genomics Platform"/>
            <consortium name="The Broad Institute Genome Sequencing Center for Infectious Disease"/>
            <person name="Wu L."/>
            <person name="Ma J."/>
        </authorList>
    </citation>
    <scope>NUCLEOTIDE SEQUENCE [LARGE SCALE GENOMIC DNA]</scope>
    <source>
        <strain evidence="3">FCH27</strain>
    </source>
</reference>
<evidence type="ECO:0000313" key="3">
    <source>
        <dbReference type="Proteomes" id="UP001596524"/>
    </source>
</evidence>
<dbReference type="Gene3D" id="1.10.287.100">
    <property type="match status" value="1"/>
</dbReference>